<proteinExistence type="predicted"/>
<protein>
    <submittedName>
        <fullName evidence="3">Putative nucleolar ribosomal biogenesis factor RPF1p</fullName>
    </submittedName>
</protein>
<dbReference type="InterPro" id="IPR007109">
    <property type="entry name" value="Brix"/>
</dbReference>
<dbReference type="GO" id="GO:0000460">
    <property type="term" value="P:maturation of 5.8S rRNA"/>
    <property type="evidence" value="ECO:0007669"/>
    <property type="project" value="TreeGrafter"/>
</dbReference>
<evidence type="ECO:0000256" key="1">
    <source>
        <dbReference type="SAM" id="MobiDB-lite"/>
    </source>
</evidence>
<gene>
    <name evidence="3" type="ORF">BJ085DRAFT_15366</name>
</gene>
<dbReference type="PANTHER" id="PTHR22734:SF3">
    <property type="entry name" value="RIBOSOME PRODUCTION FACTOR 1"/>
    <property type="match status" value="1"/>
</dbReference>
<dbReference type="SUPFAM" id="SSF52954">
    <property type="entry name" value="Class II aaRS ABD-related"/>
    <property type="match status" value="1"/>
</dbReference>
<feature type="domain" description="Brix" evidence="2">
    <location>
        <begin position="98"/>
        <end position="281"/>
    </location>
</feature>
<dbReference type="PROSITE" id="PS50833">
    <property type="entry name" value="BRIX"/>
    <property type="match status" value="1"/>
</dbReference>
<dbReference type="FunFam" id="3.40.50.10480:FF:000002">
    <property type="entry name" value="Ribosome production factor 1"/>
    <property type="match status" value="1"/>
</dbReference>
<dbReference type="SMART" id="SM00879">
    <property type="entry name" value="Brix"/>
    <property type="match status" value="1"/>
</dbReference>
<reference evidence="4" key="1">
    <citation type="journal article" date="2018" name="Nat. Microbiol.">
        <title>Leveraging single-cell genomics to expand the fungal tree of life.</title>
        <authorList>
            <person name="Ahrendt S.R."/>
            <person name="Quandt C.A."/>
            <person name="Ciobanu D."/>
            <person name="Clum A."/>
            <person name="Salamov A."/>
            <person name="Andreopoulos B."/>
            <person name="Cheng J.F."/>
            <person name="Woyke T."/>
            <person name="Pelin A."/>
            <person name="Henrissat B."/>
            <person name="Reynolds N.K."/>
            <person name="Benny G.L."/>
            <person name="Smith M.E."/>
            <person name="James T.Y."/>
            <person name="Grigoriev I.V."/>
        </authorList>
    </citation>
    <scope>NUCLEOTIDE SEQUENCE [LARGE SCALE GENOMIC DNA]</scope>
    <source>
        <strain evidence="4">RSA 468</strain>
    </source>
</reference>
<evidence type="ECO:0000259" key="2">
    <source>
        <dbReference type="PROSITE" id="PS50833"/>
    </source>
</evidence>
<dbReference type="EMBL" id="ML002388">
    <property type="protein sequence ID" value="RKP38242.1"/>
    <property type="molecule type" value="Genomic_DNA"/>
</dbReference>
<evidence type="ECO:0000313" key="4">
    <source>
        <dbReference type="Proteomes" id="UP000268162"/>
    </source>
</evidence>
<feature type="compositionally biased region" description="Basic and acidic residues" evidence="1">
    <location>
        <begin position="47"/>
        <end position="61"/>
    </location>
</feature>
<dbReference type="AlphaFoldDB" id="A0A4P9ZZ40"/>
<name>A0A4P9ZZ40_9FUNG</name>
<keyword evidence="4" id="KW-1185">Reference proteome</keyword>
<dbReference type="GO" id="GO:0030687">
    <property type="term" value="C:preribosome, large subunit precursor"/>
    <property type="evidence" value="ECO:0007669"/>
    <property type="project" value="TreeGrafter"/>
</dbReference>
<dbReference type="Gene3D" id="3.40.50.10480">
    <property type="entry name" value="Probable brix-domain ribosomal biogenesis protein"/>
    <property type="match status" value="1"/>
</dbReference>
<accession>A0A4P9ZZ40</accession>
<organism evidence="3 4">
    <name type="scientific">Dimargaris cristalligena</name>
    <dbReference type="NCBI Taxonomy" id="215637"/>
    <lineage>
        <taxon>Eukaryota</taxon>
        <taxon>Fungi</taxon>
        <taxon>Fungi incertae sedis</taxon>
        <taxon>Zoopagomycota</taxon>
        <taxon>Kickxellomycotina</taxon>
        <taxon>Dimargaritomycetes</taxon>
        <taxon>Dimargaritales</taxon>
        <taxon>Dimargaritaceae</taxon>
        <taxon>Dimargaris</taxon>
    </lineage>
</organism>
<dbReference type="GO" id="GO:0005730">
    <property type="term" value="C:nucleolus"/>
    <property type="evidence" value="ECO:0007669"/>
    <property type="project" value="TreeGrafter"/>
</dbReference>
<feature type="compositionally biased region" description="Basic residues" evidence="1">
    <location>
        <begin position="31"/>
        <end position="46"/>
    </location>
</feature>
<dbReference type="GO" id="GO:0042134">
    <property type="term" value="F:rRNA primary transcript binding"/>
    <property type="evidence" value="ECO:0007669"/>
    <property type="project" value="InterPro"/>
</dbReference>
<dbReference type="Pfam" id="PF04427">
    <property type="entry name" value="Brix"/>
    <property type="match status" value="1"/>
</dbReference>
<dbReference type="Proteomes" id="UP000268162">
    <property type="component" value="Unassembled WGS sequence"/>
</dbReference>
<evidence type="ECO:0000313" key="3">
    <source>
        <dbReference type="EMBL" id="RKP38242.1"/>
    </source>
</evidence>
<dbReference type="PANTHER" id="PTHR22734">
    <property type="entry name" value="U3 SMALL NUCLEOLAR RIBONUCLEOPROTEIN PROTEIN IMP4"/>
    <property type="match status" value="1"/>
</dbReference>
<dbReference type="InterPro" id="IPR044281">
    <property type="entry name" value="IMP4/RPF1"/>
</dbReference>
<sequence length="304" mass="35578">MSDQPETPEVPRPQFNAIKNRAMREDVYRKYRHEKAKRKSAIRRAQQKAEKLDPSKKEERLAKNVSKTIDSTREHDDTIVDDNDEEDEFAPYFNGRVPKVLITTSTKSTKISESFGGDLATLFPNSTFIKRAKGYTIDQIVSYCNNRDFTDVIVIHEDLKTLHSMTIIHLPEGPTAHFKLSGIVSMSEILGKDHVTPHFPELILNNFNTRLGQTVGRFFAALFPQTPQFRGRQVATFHNQRDFIFFRRHRYEFQSEDKTSLQELGPRFTLKLKWLQKGPYDPTHGEYEWVFKSEMETTRRRFFL</sequence>
<feature type="region of interest" description="Disordered" evidence="1">
    <location>
        <begin position="31"/>
        <end position="61"/>
    </location>
</feature>
<dbReference type="GO" id="GO:0000470">
    <property type="term" value="P:maturation of LSU-rRNA"/>
    <property type="evidence" value="ECO:0007669"/>
    <property type="project" value="TreeGrafter"/>
</dbReference>
<dbReference type="STRING" id="215637.A0A4P9ZZ40"/>